<feature type="region of interest" description="Disordered" evidence="2">
    <location>
        <begin position="278"/>
        <end position="321"/>
    </location>
</feature>
<accession>M7TEZ1</accession>
<feature type="compositionally biased region" description="Polar residues" evidence="2">
    <location>
        <begin position="241"/>
        <end position="253"/>
    </location>
</feature>
<dbReference type="KEGG" id="ela:UCREL1_7770"/>
<dbReference type="OrthoDB" id="21214at2759"/>
<dbReference type="PANTHER" id="PTHR42040:SF1">
    <property type="entry name" value="INNER KINETOCHORE SUBUNIT FTA4"/>
    <property type="match status" value="1"/>
</dbReference>
<dbReference type="Pfam" id="PF13093">
    <property type="entry name" value="FTA4"/>
    <property type="match status" value="1"/>
</dbReference>
<evidence type="ECO:0000256" key="1">
    <source>
        <dbReference type="SAM" id="Coils"/>
    </source>
</evidence>
<evidence type="ECO:0000313" key="4">
    <source>
        <dbReference type="Proteomes" id="UP000012174"/>
    </source>
</evidence>
<keyword evidence="1" id="KW-0175">Coiled coil</keyword>
<dbReference type="AlphaFoldDB" id="M7TEZ1"/>
<feature type="compositionally biased region" description="Gly residues" evidence="2">
    <location>
        <begin position="128"/>
        <end position="138"/>
    </location>
</feature>
<dbReference type="HOGENOM" id="CLU_058478_0_0_1"/>
<name>M7TEZ1_EUTLA</name>
<dbReference type="OMA" id="KQHNRIV"/>
<reference evidence="4" key="1">
    <citation type="journal article" date="2013" name="Genome Announc.">
        <title>Draft genome sequence of the grapevine dieback fungus Eutypa lata UCR-EL1.</title>
        <authorList>
            <person name="Blanco-Ulate B."/>
            <person name="Rolshausen P.E."/>
            <person name="Cantu D."/>
        </authorList>
    </citation>
    <scope>NUCLEOTIDE SEQUENCE [LARGE SCALE GENOMIC DNA]</scope>
    <source>
        <strain evidence="4">UCR-EL1</strain>
    </source>
</reference>
<evidence type="ECO:0000256" key="2">
    <source>
        <dbReference type="SAM" id="MobiDB-lite"/>
    </source>
</evidence>
<organism evidence="3 4">
    <name type="scientific">Eutypa lata (strain UCR-EL1)</name>
    <name type="common">Grapevine dieback disease fungus</name>
    <name type="synonym">Eutypa armeniacae</name>
    <dbReference type="NCBI Taxonomy" id="1287681"/>
    <lineage>
        <taxon>Eukaryota</taxon>
        <taxon>Fungi</taxon>
        <taxon>Dikarya</taxon>
        <taxon>Ascomycota</taxon>
        <taxon>Pezizomycotina</taxon>
        <taxon>Sordariomycetes</taxon>
        <taxon>Xylariomycetidae</taxon>
        <taxon>Xylariales</taxon>
        <taxon>Diatrypaceae</taxon>
        <taxon>Eutypa</taxon>
    </lineage>
</organism>
<feature type="coiled-coil region" evidence="1">
    <location>
        <begin position="189"/>
        <end position="216"/>
    </location>
</feature>
<proteinExistence type="predicted"/>
<protein>
    <submittedName>
        <fullName evidence="3">Putative kinetochore protein</fullName>
    </submittedName>
</protein>
<feature type="region of interest" description="Disordered" evidence="2">
    <location>
        <begin position="111"/>
        <end position="140"/>
    </location>
</feature>
<keyword evidence="4" id="KW-1185">Reference proteome</keyword>
<feature type="compositionally biased region" description="Polar residues" evidence="2">
    <location>
        <begin position="24"/>
        <end position="38"/>
    </location>
</feature>
<feature type="region of interest" description="Disordered" evidence="2">
    <location>
        <begin position="24"/>
        <end position="67"/>
    </location>
</feature>
<dbReference type="GO" id="GO:0031511">
    <property type="term" value="C:Mis6-Sim4 complex"/>
    <property type="evidence" value="ECO:0007669"/>
    <property type="project" value="InterPro"/>
</dbReference>
<dbReference type="STRING" id="1287681.M7TEZ1"/>
<dbReference type="Proteomes" id="UP000012174">
    <property type="component" value="Unassembled WGS sequence"/>
</dbReference>
<feature type="compositionally biased region" description="Acidic residues" evidence="2">
    <location>
        <begin position="117"/>
        <end position="127"/>
    </location>
</feature>
<gene>
    <name evidence="3" type="ORF">UCREL1_7770</name>
</gene>
<evidence type="ECO:0000313" key="3">
    <source>
        <dbReference type="EMBL" id="EMR65270.1"/>
    </source>
</evidence>
<dbReference type="InterPro" id="IPR025207">
    <property type="entry name" value="Sim4_Fta4"/>
</dbReference>
<dbReference type="PANTHER" id="PTHR42040">
    <property type="entry name" value="INNER KINETOCHORE SUBUNIT FTA4"/>
    <property type="match status" value="1"/>
</dbReference>
<sequence>MPPPTILAHKTDFLTSQTLQLSRALSPSNTWRASNTNHNHNKRRNGNENENDANNANPPPLPPLPEKAIDDALYRLNHALQQHARRVYAPQATRHVAEQVEALYLEAGERGVRAADSEDEDDDEDGGAGDVVGGGGGRIADEGKRLRVGVDFTTDETILSLPPTWSQHPHMPSRALAQAESHPPEAQRYADLAAQLAALSTRRKEARDRVARLRSTHALLAPFRDSDDGDGNGVDENGDGATTTAGVVQPNLVTRNGEVEKELERMRFLLVRVAGRVARLPPPPPLEQTSQGPGKQRQRQDGKRKRKGRDEEEVVGGDRQEVMDVQDLDTLERRKVERLLDGL</sequence>
<feature type="region of interest" description="Disordered" evidence="2">
    <location>
        <begin position="222"/>
        <end position="253"/>
    </location>
</feature>
<dbReference type="EMBL" id="KB706899">
    <property type="protein sequence ID" value="EMR65270.1"/>
    <property type="molecule type" value="Genomic_DNA"/>
</dbReference>
<dbReference type="eggNOG" id="ENOG502S9QD">
    <property type="taxonomic scope" value="Eukaryota"/>
</dbReference>